<keyword evidence="1" id="KW-0677">Repeat</keyword>
<sequence>MNGREGNGAIQGNDISSGNSGMEPNKSTFISLLSACSHSGFIDEGLRYYNQMEKKFGVKPVTEHRVCIC</sequence>
<gene>
    <name evidence="4" type="ORF">ARALYDRAFT_914455</name>
</gene>
<protein>
    <recommendedName>
        <fullName evidence="6">Pentatricopeptide repeat-containing protein</fullName>
    </recommendedName>
</protein>
<dbReference type="AlphaFoldDB" id="D7MEB3"/>
<keyword evidence="5" id="KW-1185">Reference proteome</keyword>
<proteinExistence type="predicted"/>
<dbReference type="EMBL" id="GL348719">
    <property type="protein sequence ID" value="EFH44068.1"/>
    <property type="molecule type" value="Genomic_DNA"/>
</dbReference>
<dbReference type="Proteomes" id="UP000008694">
    <property type="component" value="Unassembled WGS sequence"/>
</dbReference>
<dbReference type="eggNOG" id="KOG4197">
    <property type="taxonomic scope" value="Eukaryota"/>
</dbReference>
<evidence type="ECO:0000313" key="5">
    <source>
        <dbReference type="Proteomes" id="UP000008694"/>
    </source>
</evidence>
<dbReference type="HOGENOM" id="CLU_2779308_0_0_1"/>
<dbReference type="NCBIfam" id="TIGR00756">
    <property type="entry name" value="PPR"/>
    <property type="match status" value="1"/>
</dbReference>
<organism evidence="5">
    <name type="scientific">Arabidopsis lyrata subsp. lyrata</name>
    <name type="common">Lyre-leaved rock-cress</name>
    <dbReference type="NCBI Taxonomy" id="81972"/>
    <lineage>
        <taxon>Eukaryota</taxon>
        <taxon>Viridiplantae</taxon>
        <taxon>Streptophyta</taxon>
        <taxon>Embryophyta</taxon>
        <taxon>Tracheophyta</taxon>
        <taxon>Spermatophyta</taxon>
        <taxon>Magnoliopsida</taxon>
        <taxon>eudicotyledons</taxon>
        <taxon>Gunneridae</taxon>
        <taxon>Pentapetalae</taxon>
        <taxon>rosids</taxon>
        <taxon>malvids</taxon>
        <taxon>Brassicales</taxon>
        <taxon>Brassicaceae</taxon>
        <taxon>Camelineae</taxon>
        <taxon>Arabidopsis</taxon>
    </lineage>
</organism>
<evidence type="ECO:0008006" key="6">
    <source>
        <dbReference type="Google" id="ProtNLM"/>
    </source>
</evidence>
<evidence type="ECO:0000256" key="2">
    <source>
        <dbReference type="PROSITE-ProRule" id="PRU00708"/>
    </source>
</evidence>
<name>D7MEB3_ARALL</name>
<reference evidence="5" key="1">
    <citation type="journal article" date="2011" name="Nat. Genet.">
        <title>The Arabidopsis lyrata genome sequence and the basis of rapid genome size change.</title>
        <authorList>
            <person name="Hu T.T."/>
            <person name="Pattyn P."/>
            <person name="Bakker E.G."/>
            <person name="Cao J."/>
            <person name="Cheng J.-F."/>
            <person name="Clark R.M."/>
            <person name="Fahlgren N."/>
            <person name="Fawcett J.A."/>
            <person name="Grimwood J."/>
            <person name="Gundlach H."/>
            <person name="Haberer G."/>
            <person name="Hollister J.D."/>
            <person name="Ossowski S."/>
            <person name="Ottilar R.P."/>
            <person name="Salamov A.A."/>
            <person name="Schneeberger K."/>
            <person name="Spannagl M."/>
            <person name="Wang X."/>
            <person name="Yang L."/>
            <person name="Nasrallah M.E."/>
            <person name="Bergelson J."/>
            <person name="Carrington J.C."/>
            <person name="Gaut B.S."/>
            <person name="Schmutz J."/>
            <person name="Mayer K.F.X."/>
            <person name="Van de Peer Y."/>
            <person name="Grigoriev I.V."/>
            <person name="Nordborg M."/>
            <person name="Weigel D."/>
            <person name="Guo Y.-L."/>
        </authorList>
    </citation>
    <scope>NUCLEOTIDE SEQUENCE [LARGE SCALE GENOMIC DNA]</scope>
    <source>
        <strain evidence="5">cv. MN47</strain>
    </source>
</reference>
<dbReference type="Gene3D" id="1.25.40.10">
    <property type="entry name" value="Tetratricopeptide repeat domain"/>
    <property type="match status" value="1"/>
</dbReference>
<dbReference type="PANTHER" id="PTHR47926:SF481">
    <property type="entry name" value="TETRATRICOPEPTIDE-LIKE HELICAL DOMAIN SUPERFAMILY"/>
    <property type="match status" value="1"/>
</dbReference>
<feature type="repeat" description="PPR" evidence="2">
    <location>
        <begin position="25"/>
        <end position="60"/>
    </location>
</feature>
<dbReference type="PROSITE" id="PS51375">
    <property type="entry name" value="PPR"/>
    <property type="match status" value="1"/>
</dbReference>
<evidence type="ECO:0000256" key="3">
    <source>
        <dbReference type="SAM" id="MobiDB-lite"/>
    </source>
</evidence>
<dbReference type="InterPro" id="IPR002885">
    <property type="entry name" value="PPR_rpt"/>
</dbReference>
<dbReference type="Gramene" id="scaffold_702197.1">
    <property type="protein sequence ID" value="scaffold_702197.1"/>
    <property type="gene ID" value="scaffold_702197.1"/>
</dbReference>
<evidence type="ECO:0000313" key="4">
    <source>
        <dbReference type="EMBL" id="EFH44068.1"/>
    </source>
</evidence>
<accession>D7MEB3</accession>
<dbReference type="GO" id="GO:0009451">
    <property type="term" value="P:RNA modification"/>
    <property type="evidence" value="ECO:0007669"/>
    <property type="project" value="InterPro"/>
</dbReference>
<dbReference type="GO" id="GO:0003723">
    <property type="term" value="F:RNA binding"/>
    <property type="evidence" value="ECO:0007669"/>
    <property type="project" value="InterPro"/>
</dbReference>
<evidence type="ECO:0000256" key="1">
    <source>
        <dbReference type="ARBA" id="ARBA00022737"/>
    </source>
</evidence>
<dbReference type="InterPro" id="IPR046960">
    <property type="entry name" value="PPR_At4g14850-like_plant"/>
</dbReference>
<feature type="compositionally biased region" description="Polar residues" evidence="3">
    <location>
        <begin position="13"/>
        <end position="22"/>
    </location>
</feature>
<dbReference type="InterPro" id="IPR011990">
    <property type="entry name" value="TPR-like_helical_dom_sf"/>
</dbReference>
<dbReference type="STRING" id="81972.D7MEB3"/>
<feature type="region of interest" description="Disordered" evidence="3">
    <location>
        <begin position="1"/>
        <end position="22"/>
    </location>
</feature>
<dbReference type="PANTHER" id="PTHR47926">
    <property type="entry name" value="PENTATRICOPEPTIDE REPEAT-CONTAINING PROTEIN"/>
    <property type="match status" value="1"/>
</dbReference>